<evidence type="ECO:0000313" key="2">
    <source>
        <dbReference type="Proteomes" id="UP000823674"/>
    </source>
</evidence>
<dbReference type="EMBL" id="JADBGQ010000006">
    <property type="protein sequence ID" value="KAG5393635.1"/>
    <property type="molecule type" value="Genomic_DNA"/>
</dbReference>
<protein>
    <submittedName>
        <fullName evidence="1">Uncharacterized protein</fullName>
    </submittedName>
</protein>
<dbReference type="Proteomes" id="UP000823674">
    <property type="component" value="Chromosome A06"/>
</dbReference>
<gene>
    <name evidence="1" type="primary">A06p033270.1_BraROA</name>
    <name evidence="1" type="ORF">IGI04_023598</name>
</gene>
<evidence type="ECO:0000313" key="1">
    <source>
        <dbReference type="EMBL" id="KAG5393635.1"/>
    </source>
</evidence>
<reference evidence="1 2" key="1">
    <citation type="submission" date="2021-03" db="EMBL/GenBank/DDBJ databases">
        <authorList>
            <person name="King G.J."/>
            <person name="Bancroft I."/>
            <person name="Baten A."/>
            <person name="Bloomfield J."/>
            <person name="Borpatragohain P."/>
            <person name="He Z."/>
            <person name="Irish N."/>
            <person name="Irwin J."/>
            <person name="Liu K."/>
            <person name="Mauleon R.P."/>
            <person name="Moore J."/>
            <person name="Morris R."/>
            <person name="Ostergaard L."/>
            <person name="Wang B."/>
            <person name="Wells R."/>
        </authorList>
    </citation>
    <scope>NUCLEOTIDE SEQUENCE [LARGE SCALE GENOMIC DNA]</scope>
    <source>
        <strain evidence="1">R-o-18</strain>
        <tissue evidence="1">Leaf</tissue>
    </source>
</reference>
<sequence length="190" mass="22043">MILHRLDDLPLALPFLLTNGPRMITSELRISLQHLALHASKIPLCFHRFRAIDHGLSIARLKGRAKQDSDEVLDAKGVQLTYRHLKTIQHTDDNFGNREPQAAVHYECFVTSKVTLRGNTSLLSLTRNPKFHRIRNLVERLHDPKKLASAPTWCTFFDQMMVHNRERLLIGRCNRTITRNPPYFVLSRVY</sequence>
<comment type="caution">
    <text evidence="1">The sequence shown here is derived from an EMBL/GenBank/DDBJ whole genome shotgun (WGS) entry which is preliminary data.</text>
</comment>
<proteinExistence type="predicted"/>
<organism evidence="1 2">
    <name type="scientific">Brassica rapa subsp. trilocularis</name>
    <dbReference type="NCBI Taxonomy" id="1813537"/>
    <lineage>
        <taxon>Eukaryota</taxon>
        <taxon>Viridiplantae</taxon>
        <taxon>Streptophyta</taxon>
        <taxon>Embryophyta</taxon>
        <taxon>Tracheophyta</taxon>
        <taxon>Spermatophyta</taxon>
        <taxon>Magnoliopsida</taxon>
        <taxon>eudicotyledons</taxon>
        <taxon>Gunneridae</taxon>
        <taxon>Pentapetalae</taxon>
        <taxon>rosids</taxon>
        <taxon>malvids</taxon>
        <taxon>Brassicales</taxon>
        <taxon>Brassicaceae</taxon>
        <taxon>Brassiceae</taxon>
        <taxon>Brassica</taxon>
    </lineage>
</organism>
<keyword evidence="2" id="KW-1185">Reference proteome</keyword>
<name>A0ABQ7M5S2_BRACM</name>
<accession>A0ABQ7M5S2</accession>